<dbReference type="SUPFAM" id="SSF52091">
    <property type="entry name" value="SpoIIaa-like"/>
    <property type="match status" value="1"/>
</dbReference>
<evidence type="ECO:0000313" key="6">
    <source>
        <dbReference type="Proteomes" id="UP000075787"/>
    </source>
</evidence>
<protein>
    <recommendedName>
        <fullName evidence="2">Anti-sigma factor antagonist</fullName>
    </recommendedName>
</protein>
<dbReference type="EMBL" id="DMAI01000106">
    <property type="protein sequence ID" value="HAE47085.1"/>
    <property type="molecule type" value="Genomic_DNA"/>
</dbReference>
<dbReference type="OrthoDB" id="280847at2"/>
<dbReference type="NCBIfam" id="TIGR00377">
    <property type="entry name" value="ant_ant_sig"/>
    <property type="match status" value="1"/>
</dbReference>
<organism evidence="5 6">
    <name type="scientific">Tistrella mobilis</name>
    <dbReference type="NCBI Taxonomy" id="171437"/>
    <lineage>
        <taxon>Bacteria</taxon>
        <taxon>Pseudomonadati</taxon>
        <taxon>Pseudomonadota</taxon>
        <taxon>Alphaproteobacteria</taxon>
        <taxon>Geminicoccales</taxon>
        <taxon>Geminicoccaceae</taxon>
        <taxon>Tistrella</taxon>
    </lineage>
</organism>
<dbReference type="CDD" id="cd07043">
    <property type="entry name" value="STAS_anti-anti-sigma_factors"/>
    <property type="match status" value="1"/>
</dbReference>
<feature type="domain" description="STAS" evidence="3">
    <location>
        <begin position="1"/>
        <end position="110"/>
    </location>
</feature>
<evidence type="ECO:0000313" key="5">
    <source>
        <dbReference type="EMBL" id="KYO57658.1"/>
    </source>
</evidence>
<dbReference type="RefSeq" id="WP_014745045.1">
    <property type="nucleotide sequence ID" value="NZ_CP121013.1"/>
</dbReference>
<dbReference type="AlphaFoldDB" id="A0A162LZN9"/>
<dbReference type="InterPro" id="IPR036513">
    <property type="entry name" value="STAS_dom_sf"/>
</dbReference>
<reference evidence="4 7" key="2">
    <citation type="journal article" date="2018" name="Nat. Biotechnol.">
        <title>A standardized bacterial taxonomy based on genome phylogeny substantially revises the tree of life.</title>
        <authorList>
            <person name="Parks D.H."/>
            <person name="Chuvochina M."/>
            <person name="Waite D.W."/>
            <person name="Rinke C."/>
            <person name="Skarshewski A."/>
            <person name="Chaumeil P.A."/>
            <person name="Hugenholtz P."/>
        </authorList>
    </citation>
    <scope>NUCLEOTIDE SEQUENCE [LARGE SCALE GENOMIC DNA]</scope>
    <source>
        <strain evidence="4">UBA8739</strain>
    </source>
</reference>
<gene>
    <name evidence="5" type="ORF">AUP44_19395</name>
    <name evidence="4" type="ORF">DCK97_06660</name>
</gene>
<evidence type="ECO:0000259" key="3">
    <source>
        <dbReference type="PROSITE" id="PS50801"/>
    </source>
</evidence>
<dbReference type="OMA" id="DCTNLDY"/>
<dbReference type="InterPro" id="IPR002645">
    <property type="entry name" value="STAS_dom"/>
</dbReference>
<proteinExistence type="inferred from homology"/>
<comment type="similarity">
    <text evidence="1 2">Belongs to the anti-sigma-factor antagonist family.</text>
</comment>
<dbReference type="Proteomes" id="UP000257706">
    <property type="component" value="Unassembled WGS sequence"/>
</dbReference>
<reference evidence="5 6" key="1">
    <citation type="submission" date="2015-12" db="EMBL/GenBank/DDBJ databases">
        <title>Genome sequence of Tistrella mobilis MCCC 1A02139.</title>
        <authorList>
            <person name="Lu L."/>
            <person name="Lai Q."/>
            <person name="Shao Z."/>
            <person name="Qian P."/>
        </authorList>
    </citation>
    <scope>NUCLEOTIDE SEQUENCE [LARGE SCALE GENOMIC DNA]</scope>
    <source>
        <strain evidence="5 6">MCCC 1A02139</strain>
    </source>
</reference>
<dbReference type="InterPro" id="IPR003658">
    <property type="entry name" value="Anti-sigma_ant"/>
</dbReference>
<dbReference type="Pfam" id="PF01740">
    <property type="entry name" value="STAS"/>
    <property type="match status" value="1"/>
</dbReference>
<dbReference type="GO" id="GO:0043856">
    <property type="term" value="F:anti-sigma factor antagonist activity"/>
    <property type="evidence" value="ECO:0007669"/>
    <property type="project" value="InterPro"/>
</dbReference>
<name>A0A162LZN9_9PROT</name>
<evidence type="ECO:0000256" key="2">
    <source>
        <dbReference type="RuleBase" id="RU003749"/>
    </source>
</evidence>
<accession>A0A162LZN9</accession>
<evidence type="ECO:0000313" key="4">
    <source>
        <dbReference type="EMBL" id="HAE47085.1"/>
    </source>
</evidence>
<evidence type="ECO:0000256" key="1">
    <source>
        <dbReference type="ARBA" id="ARBA00009013"/>
    </source>
</evidence>
<dbReference type="PANTHER" id="PTHR33495:SF2">
    <property type="entry name" value="ANTI-SIGMA FACTOR ANTAGONIST TM_1081-RELATED"/>
    <property type="match status" value="1"/>
</dbReference>
<dbReference type="PANTHER" id="PTHR33495">
    <property type="entry name" value="ANTI-SIGMA FACTOR ANTAGONIST TM_1081-RELATED-RELATED"/>
    <property type="match status" value="1"/>
</dbReference>
<dbReference type="Proteomes" id="UP000075787">
    <property type="component" value="Unassembled WGS sequence"/>
</dbReference>
<evidence type="ECO:0000313" key="7">
    <source>
        <dbReference type="Proteomes" id="UP000257706"/>
    </source>
</evidence>
<dbReference type="GeneID" id="97242038"/>
<comment type="caution">
    <text evidence="5">The sequence shown here is derived from an EMBL/GenBank/DDBJ whole genome shotgun (WGS) entry which is preliminary data.</text>
</comment>
<dbReference type="EMBL" id="LPZR01000010">
    <property type="protein sequence ID" value="KYO57658.1"/>
    <property type="molecule type" value="Genomic_DNA"/>
</dbReference>
<dbReference type="Gene3D" id="3.30.750.24">
    <property type="entry name" value="STAS domain"/>
    <property type="match status" value="1"/>
</dbReference>
<dbReference type="PROSITE" id="PS50801">
    <property type="entry name" value="STAS"/>
    <property type="match status" value="1"/>
</dbReference>
<sequence length="111" mass="11563">MQIERQSIGTVVVLSPKGRLDGTSCPAFEAEVLAALDSSAGRLAVDLAGLDYISSAGLRVLLIAAKRSKASGGKVVLSGMRPEIREVFDISGFSAIFQILPGRDEAIAAFA</sequence>